<dbReference type="EMBL" id="BTFZ01000019">
    <property type="protein sequence ID" value="GMM38308.1"/>
    <property type="molecule type" value="Genomic_DNA"/>
</dbReference>
<name>A0AAV5QW21_9ASCO</name>
<evidence type="ECO:0000256" key="1">
    <source>
        <dbReference type="ARBA" id="ARBA00010552"/>
    </source>
</evidence>
<evidence type="ECO:0000313" key="3">
    <source>
        <dbReference type="Proteomes" id="UP001360560"/>
    </source>
</evidence>
<comment type="similarity">
    <text evidence="1">Belongs to the RutC family.</text>
</comment>
<protein>
    <submittedName>
        <fullName evidence="2">Isoleucine biosynthesis protein</fullName>
    </submittedName>
</protein>
<gene>
    <name evidence="2" type="ORF">DASC09_056470</name>
</gene>
<dbReference type="Gene3D" id="3.30.1330.40">
    <property type="entry name" value="RutC-like"/>
    <property type="match status" value="1"/>
</dbReference>
<dbReference type="RefSeq" id="XP_064855304.1">
    <property type="nucleotide sequence ID" value="XM_064999232.1"/>
</dbReference>
<comment type="caution">
    <text evidence="2">The sequence shown here is derived from an EMBL/GenBank/DDBJ whole genome shotgun (WGS) entry which is preliminary data.</text>
</comment>
<dbReference type="PANTHER" id="PTHR11803">
    <property type="entry name" value="2-IMINOBUTANOATE/2-IMINOPROPANOATE DEAMINASE RIDA"/>
    <property type="match status" value="1"/>
</dbReference>
<dbReference type="AlphaFoldDB" id="A0AAV5QW21"/>
<keyword evidence="3" id="KW-1185">Reference proteome</keyword>
<dbReference type="CDD" id="cd00448">
    <property type="entry name" value="YjgF_YER057c_UK114_family"/>
    <property type="match status" value="1"/>
</dbReference>
<dbReference type="GO" id="GO:0005739">
    <property type="term" value="C:mitochondrion"/>
    <property type="evidence" value="ECO:0007669"/>
    <property type="project" value="TreeGrafter"/>
</dbReference>
<dbReference type="InterPro" id="IPR019897">
    <property type="entry name" value="RidA_CS"/>
</dbReference>
<dbReference type="FunFam" id="3.30.1330.40:FF:000001">
    <property type="entry name" value="L-PSP family endoribonuclease"/>
    <property type="match status" value="1"/>
</dbReference>
<dbReference type="InterPro" id="IPR006056">
    <property type="entry name" value="RidA"/>
</dbReference>
<dbReference type="Pfam" id="PF01042">
    <property type="entry name" value="Ribonuc_L-PSP"/>
    <property type="match status" value="1"/>
</dbReference>
<dbReference type="PANTHER" id="PTHR11803:SF58">
    <property type="entry name" value="PROTEIN HMF1-RELATED"/>
    <property type="match status" value="1"/>
</dbReference>
<sequence>MSFLFRSSARSLTRLPTISRMSSTLTPVFGKNAAPPAAPYSPGMKVGNLLYVSGQVHYTAEGKKIEGSIADKTKQVFHNIEAILAAGNSSLDKIVKVNIFLTDMGNFKELNEIYGTYFTTHKPARSCVAVKELPLGCDVEIEVVAATND</sequence>
<dbReference type="PROSITE" id="PS01094">
    <property type="entry name" value="UPF0076"/>
    <property type="match status" value="1"/>
</dbReference>
<proteinExistence type="inferred from homology"/>
<dbReference type="GO" id="GO:0005829">
    <property type="term" value="C:cytosol"/>
    <property type="evidence" value="ECO:0007669"/>
    <property type="project" value="TreeGrafter"/>
</dbReference>
<dbReference type="GO" id="GO:0019239">
    <property type="term" value="F:deaminase activity"/>
    <property type="evidence" value="ECO:0007669"/>
    <property type="project" value="TreeGrafter"/>
</dbReference>
<reference evidence="2 3" key="1">
    <citation type="journal article" date="2023" name="Elife">
        <title>Identification of key yeast species and microbe-microbe interactions impacting larval growth of Drosophila in the wild.</title>
        <authorList>
            <person name="Mure A."/>
            <person name="Sugiura Y."/>
            <person name="Maeda R."/>
            <person name="Honda K."/>
            <person name="Sakurai N."/>
            <person name="Takahashi Y."/>
            <person name="Watada M."/>
            <person name="Katoh T."/>
            <person name="Gotoh A."/>
            <person name="Gotoh Y."/>
            <person name="Taniguchi I."/>
            <person name="Nakamura K."/>
            <person name="Hayashi T."/>
            <person name="Katayama T."/>
            <person name="Uemura T."/>
            <person name="Hattori Y."/>
        </authorList>
    </citation>
    <scope>NUCLEOTIDE SEQUENCE [LARGE SCALE GENOMIC DNA]</scope>
    <source>
        <strain evidence="2 3">SC-9</strain>
    </source>
</reference>
<dbReference type="InterPro" id="IPR006175">
    <property type="entry name" value="YjgF/YER057c/UK114"/>
</dbReference>
<accession>A0AAV5QW21</accession>
<dbReference type="NCBIfam" id="TIGR00004">
    <property type="entry name" value="Rid family detoxifying hydrolase"/>
    <property type="match status" value="1"/>
</dbReference>
<evidence type="ECO:0000313" key="2">
    <source>
        <dbReference type="EMBL" id="GMM38308.1"/>
    </source>
</evidence>
<dbReference type="GeneID" id="90076297"/>
<organism evidence="2 3">
    <name type="scientific">Saccharomycopsis crataegensis</name>
    <dbReference type="NCBI Taxonomy" id="43959"/>
    <lineage>
        <taxon>Eukaryota</taxon>
        <taxon>Fungi</taxon>
        <taxon>Dikarya</taxon>
        <taxon>Ascomycota</taxon>
        <taxon>Saccharomycotina</taxon>
        <taxon>Saccharomycetes</taxon>
        <taxon>Saccharomycopsidaceae</taxon>
        <taxon>Saccharomycopsis</taxon>
    </lineage>
</organism>
<dbReference type="SUPFAM" id="SSF55298">
    <property type="entry name" value="YjgF-like"/>
    <property type="match status" value="1"/>
</dbReference>
<dbReference type="Proteomes" id="UP001360560">
    <property type="component" value="Unassembled WGS sequence"/>
</dbReference>
<dbReference type="InterPro" id="IPR035959">
    <property type="entry name" value="RutC-like_sf"/>
</dbReference>